<dbReference type="Pfam" id="PF07728">
    <property type="entry name" value="AAA_5"/>
    <property type="match status" value="1"/>
</dbReference>
<dbReference type="InterPro" id="IPR003593">
    <property type="entry name" value="AAA+_ATPase"/>
</dbReference>
<dbReference type="GO" id="GO:0005524">
    <property type="term" value="F:ATP binding"/>
    <property type="evidence" value="ECO:0007669"/>
    <property type="project" value="InterPro"/>
</dbReference>
<dbReference type="KEGG" id="msd:MYSTI_01867"/>
<dbReference type="EMBL" id="CP004025">
    <property type="protein sequence ID" value="AGC43199.1"/>
    <property type="molecule type" value="Genomic_DNA"/>
</dbReference>
<dbReference type="HOGENOM" id="CLU_016684_0_1_7"/>
<dbReference type="RefSeq" id="WP_015347461.1">
    <property type="nucleotide sequence ID" value="NC_020126.1"/>
</dbReference>
<dbReference type="Gene3D" id="3.40.50.300">
    <property type="entry name" value="P-loop containing nucleotide triphosphate hydrolases"/>
    <property type="match status" value="1"/>
</dbReference>
<dbReference type="Pfam" id="PF17863">
    <property type="entry name" value="AAA_lid_2"/>
    <property type="match status" value="1"/>
</dbReference>
<dbReference type="PATRIC" id="fig|1278073.3.peg.1919"/>
<gene>
    <name evidence="3" type="ordered locus">MYSTI_01867</name>
</gene>
<accession>L7U9Q6</accession>
<dbReference type="PANTHER" id="PTHR35023">
    <property type="entry name" value="CHELATASE-RELATED"/>
    <property type="match status" value="1"/>
</dbReference>
<dbReference type="PANTHER" id="PTHR35023:SF1">
    <property type="entry name" value="MG-PROTOPORPHYRIN IX CHELATASE"/>
    <property type="match status" value="1"/>
</dbReference>
<name>L7U9Q6_MYXSD</name>
<protein>
    <submittedName>
        <fullName evidence="3">ChlI component of cobalt chelatase involved in B12 biosynthesis</fullName>
    </submittedName>
</protein>
<dbReference type="InterPro" id="IPR011704">
    <property type="entry name" value="ATPase_dyneun-rel_AAA"/>
</dbReference>
<dbReference type="eggNOG" id="COG1239">
    <property type="taxonomic scope" value="Bacteria"/>
</dbReference>
<evidence type="ECO:0000313" key="4">
    <source>
        <dbReference type="Proteomes" id="UP000011131"/>
    </source>
</evidence>
<dbReference type="STRING" id="1278073.MYSTI_01867"/>
<dbReference type="GO" id="GO:0016887">
    <property type="term" value="F:ATP hydrolysis activity"/>
    <property type="evidence" value="ECO:0007669"/>
    <property type="project" value="InterPro"/>
</dbReference>
<feature type="domain" description="AAA+ ATPase" evidence="2">
    <location>
        <begin position="50"/>
        <end position="164"/>
    </location>
</feature>
<sequence>MTPPRPQSNQKREGKAASLVPPPSSLMPYSAIVGQAQVRLALELCFVEPSIGGVLLSGERGTGKTTTVRAFARMALERPLVNLPINATEDRVVGGWSIQSLFEDNQPRHQPGLLEDADKGLLYVDEVNLLDDHIVNIILDVTSTGFLAVQREGLDRKVDLRFVLVGTMNPEEGMLRPQLLDRFGLMVTVRAESEVASRVKILEQVLGMEDPHRRAARELEDEAKRKQLHAARAALPKVRLSSERMRECVNVARALQVEGHRGDLVMALAARALAAIEGREVVEVKDVQRVAPLALAHRRKPGAQREAAPWGEVDESLVAKALALVRPAE</sequence>
<dbReference type="InterPro" id="IPR041628">
    <property type="entry name" value="ChlI/MoxR_AAA_lid"/>
</dbReference>
<keyword evidence="4" id="KW-1185">Reference proteome</keyword>
<dbReference type="Gene3D" id="1.10.8.80">
    <property type="entry name" value="Magnesium chelatase subunit I, C-Terminal domain"/>
    <property type="match status" value="1"/>
</dbReference>
<dbReference type="InterPro" id="IPR052989">
    <property type="entry name" value="Mg-chelatase_DI-like"/>
</dbReference>
<dbReference type="SUPFAM" id="SSF52540">
    <property type="entry name" value="P-loop containing nucleoside triphosphate hydrolases"/>
    <property type="match status" value="1"/>
</dbReference>
<evidence type="ECO:0000256" key="1">
    <source>
        <dbReference type="SAM" id="MobiDB-lite"/>
    </source>
</evidence>
<dbReference type="InterPro" id="IPR027417">
    <property type="entry name" value="P-loop_NTPase"/>
</dbReference>
<evidence type="ECO:0000259" key="2">
    <source>
        <dbReference type="SMART" id="SM00382"/>
    </source>
</evidence>
<dbReference type="CDD" id="cd00009">
    <property type="entry name" value="AAA"/>
    <property type="match status" value="1"/>
</dbReference>
<organism evidence="3 4">
    <name type="scientific">Myxococcus stipitatus (strain DSM 14675 / JCM 12634 / Mx s8)</name>
    <dbReference type="NCBI Taxonomy" id="1278073"/>
    <lineage>
        <taxon>Bacteria</taxon>
        <taxon>Pseudomonadati</taxon>
        <taxon>Myxococcota</taxon>
        <taxon>Myxococcia</taxon>
        <taxon>Myxococcales</taxon>
        <taxon>Cystobacterineae</taxon>
        <taxon>Myxococcaceae</taxon>
        <taxon>Myxococcus</taxon>
    </lineage>
</organism>
<reference evidence="3 4" key="1">
    <citation type="journal article" date="2013" name="Genome Announc.">
        <title>Complete genome sequence of Myxococcus stipitatus strain DSM 14675, a fruiting myxobacterium.</title>
        <authorList>
            <person name="Huntley S."/>
            <person name="Kneip S."/>
            <person name="Treuner-Lange A."/>
            <person name="Sogaard-Andersen L."/>
        </authorList>
    </citation>
    <scope>NUCLEOTIDE SEQUENCE [LARGE SCALE GENOMIC DNA]</scope>
    <source>
        <strain evidence="4">DSM 14675 / JCM 12634 / Mx s8</strain>
    </source>
</reference>
<proteinExistence type="predicted"/>
<dbReference type="SMART" id="SM00382">
    <property type="entry name" value="AAA"/>
    <property type="match status" value="1"/>
</dbReference>
<dbReference type="Proteomes" id="UP000011131">
    <property type="component" value="Chromosome"/>
</dbReference>
<feature type="region of interest" description="Disordered" evidence="1">
    <location>
        <begin position="1"/>
        <end position="22"/>
    </location>
</feature>
<dbReference type="AlphaFoldDB" id="L7U9Q6"/>
<evidence type="ECO:0000313" key="3">
    <source>
        <dbReference type="EMBL" id="AGC43199.1"/>
    </source>
</evidence>